<feature type="transmembrane region" description="Helical" evidence="1">
    <location>
        <begin position="20"/>
        <end position="41"/>
    </location>
</feature>
<proteinExistence type="predicted"/>
<sequence>MDPQIHETTDHARAGETPHIVRYVLAFSLALAILTLSAIWITGAFNSPDVTEAETLKTHNEAMR</sequence>
<organism evidence="2 3">
    <name type="scientific">Sphingobium fluviale</name>
    <dbReference type="NCBI Taxonomy" id="2506423"/>
    <lineage>
        <taxon>Bacteria</taxon>
        <taxon>Pseudomonadati</taxon>
        <taxon>Pseudomonadota</taxon>
        <taxon>Alphaproteobacteria</taxon>
        <taxon>Sphingomonadales</taxon>
        <taxon>Sphingomonadaceae</taxon>
        <taxon>Sphingobium</taxon>
    </lineage>
</organism>
<keyword evidence="1" id="KW-1133">Transmembrane helix</keyword>
<comment type="caution">
    <text evidence="2">The sequence shown here is derived from an EMBL/GenBank/DDBJ whole genome shotgun (WGS) entry which is preliminary data.</text>
</comment>
<keyword evidence="1" id="KW-0472">Membrane</keyword>
<dbReference type="AlphaFoldDB" id="A0A4Q1KIC4"/>
<dbReference type="RefSeq" id="WP_129404094.1">
    <property type="nucleotide sequence ID" value="NZ_SBKP01000006.1"/>
</dbReference>
<gene>
    <name evidence="2" type="ORF">EQG66_08095</name>
</gene>
<name>A0A4Q1KIC4_9SPHN</name>
<accession>A0A4Q1KIC4</accession>
<evidence type="ECO:0000313" key="3">
    <source>
        <dbReference type="Proteomes" id="UP000290958"/>
    </source>
</evidence>
<dbReference type="EMBL" id="SBKP01000006">
    <property type="protein sequence ID" value="RXR29030.1"/>
    <property type="molecule type" value="Genomic_DNA"/>
</dbReference>
<evidence type="ECO:0000313" key="2">
    <source>
        <dbReference type="EMBL" id="RXR29030.1"/>
    </source>
</evidence>
<keyword evidence="3" id="KW-1185">Reference proteome</keyword>
<reference evidence="3" key="1">
    <citation type="submission" date="2019-01" db="EMBL/GenBank/DDBJ databases">
        <title>Cytophagaceae bacterium strain CAR-16.</title>
        <authorList>
            <person name="Chen W.-M."/>
        </authorList>
    </citation>
    <scope>NUCLEOTIDE SEQUENCE [LARGE SCALE GENOMIC DNA]</scope>
    <source>
        <strain evidence="3">CHR27</strain>
    </source>
</reference>
<evidence type="ECO:0000256" key="1">
    <source>
        <dbReference type="SAM" id="Phobius"/>
    </source>
</evidence>
<protein>
    <submittedName>
        <fullName evidence="2">Uncharacterized protein</fullName>
    </submittedName>
</protein>
<keyword evidence="1" id="KW-0812">Transmembrane</keyword>
<dbReference type="Proteomes" id="UP000290958">
    <property type="component" value="Unassembled WGS sequence"/>
</dbReference>